<comment type="caution">
    <text evidence="2">The sequence shown here is derived from an EMBL/GenBank/DDBJ whole genome shotgun (WGS) entry which is preliminary data.</text>
</comment>
<gene>
    <name evidence="2" type="ORF">Tsubulata_041296</name>
</gene>
<feature type="region of interest" description="Disordered" evidence="1">
    <location>
        <begin position="27"/>
        <end position="50"/>
    </location>
</feature>
<keyword evidence="3" id="KW-1185">Reference proteome</keyword>
<reference evidence="2" key="1">
    <citation type="submission" date="2022-02" db="EMBL/GenBank/DDBJ databases">
        <authorList>
            <person name="Henning P.M."/>
            <person name="McCubbin A.G."/>
            <person name="Shore J.S."/>
        </authorList>
    </citation>
    <scope>NUCLEOTIDE SEQUENCE</scope>
    <source>
        <strain evidence="2">F60SS</strain>
        <tissue evidence="2">Leaves</tissue>
    </source>
</reference>
<dbReference type="AlphaFoldDB" id="A0A9Q0IVW4"/>
<accession>A0A9Q0IVW4</accession>
<evidence type="ECO:0000313" key="2">
    <source>
        <dbReference type="EMBL" id="KAJ4821761.1"/>
    </source>
</evidence>
<evidence type="ECO:0000256" key="1">
    <source>
        <dbReference type="SAM" id="MobiDB-lite"/>
    </source>
</evidence>
<reference evidence="2" key="2">
    <citation type="journal article" date="2023" name="Plants (Basel)">
        <title>Annotation of the Turnera subulata (Passifloraceae) Draft Genome Reveals the S-Locus Evolved after the Divergence of Turneroideae from Passifloroideae in a Stepwise Manner.</title>
        <authorList>
            <person name="Henning P.M."/>
            <person name="Roalson E.H."/>
            <person name="Mir W."/>
            <person name="McCubbin A.G."/>
            <person name="Shore J.S."/>
        </authorList>
    </citation>
    <scope>NUCLEOTIDE SEQUENCE</scope>
    <source>
        <strain evidence="2">F60SS</strain>
    </source>
</reference>
<feature type="non-terminal residue" evidence="2">
    <location>
        <position position="1"/>
    </location>
</feature>
<dbReference type="Proteomes" id="UP001141552">
    <property type="component" value="Unassembled WGS sequence"/>
</dbReference>
<proteinExistence type="predicted"/>
<name>A0A9Q0IVW4_9ROSI</name>
<sequence length="50" mass="5262">MLLSNRFPKSSRVLRLLFSLNNHRKIEDGGAEPAQQLGGTGGGAEAAAPQ</sequence>
<dbReference type="EMBL" id="JAKUCV010007870">
    <property type="protein sequence ID" value="KAJ4821761.1"/>
    <property type="molecule type" value="Genomic_DNA"/>
</dbReference>
<protein>
    <submittedName>
        <fullName evidence="2">Uncharacterized protein</fullName>
    </submittedName>
</protein>
<evidence type="ECO:0000313" key="3">
    <source>
        <dbReference type="Proteomes" id="UP001141552"/>
    </source>
</evidence>
<organism evidence="2 3">
    <name type="scientific">Turnera subulata</name>
    <dbReference type="NCBI Taxonomy" id="218843"/>
    <lineage>
        <taxon>Eukaryota</taxon>
        <taxon>Viridiplantae</taxon>
        <taxon>Streptophyta</taxon>
        <taxon>Embryophyta</taxon>
        <taxon>Tracheophyta</taxon>
        <taxon>Spermatophyta</taxon>
        <taxon>Magnoliopsida</taxon>
        <taxon>eudicotyledons</taxon>
        <taxon>Gunneridae</taxon>
        <taxon>Pentapetalae</taxon>
        <taxon>rosids</taxon>
        <taxon>fabids</taxon>
        <taxon>Malpighiales</taxon>
        <taxon>Passifloraceae</taxon>
        <taxon>Turnera</taxon>
    </lineage>
</organism>